<dbReference type="Gene3D" id="3.20.20.70">
    <property type="entry name" value="Aldolase class I"/>
    <property type="match status" value="1"/>
</dbReference>
<evidence type="ECO:0000256" key="1">
    <source>
        <dbReference type="ARBA" id="ARBA00001255"/>
    </source>
</evidence>
<feature type="binding site" evidence="7">
    <location>
        <position position="444"/>
    </location>
    <ligand>
        <name>substrate</name>
    </ligand>
</feature>
<dbReference type="EC" id="3.2.1.22" evidence="2 5"/>
<dbReference type="InterPro" id="IPR000111">
    <property type="entry name" value="Glyco_hydro_27/36_CS"/>
</dbReference>
<dbReference type="Pfam" id="PF02065">
    <property type="entry name" value="Melibiase"/>
    <property type="match status" value="1"/>
</dbReference>
<feature type="active site" description="Proton donor" evidence="6">
    <location>
        <position position="549"/>
    </location>
</feature>
<dbReference type="SUPFAM" id="SSF51445">
    <property type="entry name" value="(Trans)glycosidases"/>
    <property type="match status" value="1"/>
</dbReference>
<comment type="catalytic activity">
    <reaction evidence="1 5">
        <text>Hydrolysis of terminal, non-reducing alpha-D-galactose residues in alpha-D-galactosides, including galactose oligosaccharides, galactomannans and galactolipids.</text>
        <dbReference type="EC" id="3.2.1.22"/>
    </reaction>
</comment>
<evidence type="ECO:0000259" key="9">
    <source>
        <dbReference type="Pfam" id="PF16875"/>
    </source>
</evidence>
<sequence>MENVMIVFDGKENIFKIDTENNSYVMGIIDEKYLVHIYYGKKLSGTHLAYLLDMDQEYLNDIHINYGEKSSFLDRLPMEYPTAGMGDFRQSCIEAADTIGKTGVELFYDSYKIIVGKPALDGLPATFGDGAQTLCITLKDDVLKLEVELRYSVFEGNDAVIRSAVITNYGDKPLYIEKVLSACLELGYEPHDYITLHGSWARERRIDRQRVGFGCHSVESSRGISSHQEHPFMAVVSEGATQETGDVYAMNFVYSGNFVSFVEKAQFGTQRFGMGINPNGFCWKLEAGESFAAPEVVTVYSDAGLDKMTSTFHDLYREHLIRKSWVYSERPVLINNWEGTYFDFDEKKIFDIAKEASKHGIEMLVLDDGWFGKRNDDRTSLGDWVVNEDKLKGGLRKLVNNINSLGMKFGIWFEPEMISPESELYKKHPDWAVHIEGREPGQVRNQLILDLSNREVVEYVYESVARILRSANIEYVKWDMNRPFTDVGSNVLDADRQGEIMHRHTLAVYELQGRLLKEFPYLLLENCSSGGARFDPGMLYFSPQIWCSDDTDAIERLAIQESTALMYPLSVIGAHVSDCPNHTVGRVTPFETRGVIAMAGTFGYELDVTKIPEKDRNMIASQVETYKKYCPLIQTGDYYRIASYQSNHYFDCYEIVSKDKSEAIVVFVQVLAQPNMHSRCVKLKGLDFSAKYETDGKVYDADALMNGGFIIKRPWGDFKAEIIHLQKCRD</sequence>
<name>A0AAW3JNX3_9FIRM</name>
<evidence type="ECO:0000256" key="2">
    <source>
        <dbReference type="ARBA" id="ARBA00012755"/>
    </source>
</evidence>
<accession>A0AAW3JNX3</accession>
<dbReference type="InterPro" id="IPR031705">
    <property type="entry name" value="Glyco_hydro_36_C"/>
</dbReference>
<dbReference type="Pfam" id="PF16874">
    <property type="entry name" value="Glyco_hydro_36C"/>
    <property type="match status" value="1"/>
</dbReference>
<dbReference type="PANTHER" id="PTHR43053">
    <property type="entry name" value="GLYCOSIDASE FAMILY 31"/>
    <property type="match status" value="1"/>
</dbReference>
<evidence type="ECO:0000259" key="8">
    <source>
        <dbReference type="Pfam" id="PF16874"/>
    </source>
</evidence>
<protein>
    <recommendedName>
        <fullName evidence="2 5">Alpha-galactosidase</fullName>
        <ecNumber evidence="2 5">3.2.1.22</ecNumber>
    </recommendedName>
</protein>
<comment type="caution">
    <text evidence="10">The sequence shown here is derived from an EMBL/GenBank/DDBJ whole genome shotgun (WGS) entry which is preliminary data.</text>
</comment>
<dbReference type="Pfam" id="PF16875">
    <property type="entry name" value="Glyco_hydro_36N"/>
    <property type="match status" value="1"/>
</dbReference>
<dbReference type="InterPro" id="IPR050985">
    <property type="entry name" value="Alpha-glycosidase_related"/>
</dbReference>
<dbReference type="InterPro" id="IPR017853">
    <property type="entry name" value="GH"/>
</dbReference>
<dbReference type="InterPro" id="IPR013785">
    <property type="entry name" value="Aldolase_TIM"/>
</dbReference>
<proteinExistence type="inferred from homology"/>
<dbReference type="CDD" id="cd14791">
    <property type="entry name" value="GH36"/>
    <property type="match status" value="1"/>
</dbReference>
<dbReference type="PANTHER" id="PTHR43053:SF3">
    <property type="entry name" value="ALPHA-GALACTOSIDASE C-RELATED"/>
    <property type="match status" value="1"/>
</dbReference>
<dbReference type="AlphaFoldDB" id="A0AAW3JNX3"/>
<evidence type="ECO:0000256" key="7">
    <source>
        <dbReference type="PIRSR" id="PIRSR005536-2"/>
    </source>
</evidence>
<feature type="active site" description="Nucleophile" evidence="6">
    <location>
        <position position="479"/>
    </location>
</feature>
<gene>
    <name evidence="10" type="ORF">APZ18_06790</name>
</gene>
<dbReference type="PRINTS" id="PR00743">
    <property type="entry name" value="GLHYDRLASE36"/>
</dbReference>
<keyword evidence="11" id="KW-1185">Reference proteome</keyword>
<dbReference type="GO" id="GO:0004557">
    <property type="term" value="F:alpha-galactosidase activity"/>
    <property type="evidence" value="ECO:0007669"/>
    <property type="project" value="UniProtKB-UniRule"/>
</dbReference>
<feature type="binding site" evidence="7">
    <location>
        <begin position="477"/>
        <end position="481"/>
    </location>
    <ligand>
        <name>substrate</name>
    </ligand>
</feature>
<keyword evidence="4 5" id="KW-0326">Glycosidase</keyword>
<dbReference type="EMBL" id="LLKB01000005">
    <property type="protein sequence ID" value="KQC84463.1"/>
    <property type="molecule type" value="Genomic_DNA"/>
</dbReference>
<evidence type="ECO:0000256" key="5">
    <source>
        <dbReference type="PIRNR" id="PIRNR005536"/>
    </source>
</evidence>
<dbReference type="PIRSF" id="PIRSF005536">
    <property type="entry name" value="Agal"/>
    <property type="match status" value="1"/>
</dbReference>
<evidence type="ECO:0000313" key="11">
    <source>
        <dbReference type="Proteomes" id="UP000050833"/>
    </source>
</evidence>
<dbReference type="InterPro" id="IPR031704">
    <property type="entry name" value="Glyco_hydro_36_N"/>
</dbReference>
<dbReference type="Proteomes" id="UP000050833">
    <property type="component" value="Unassembled WGS sequence"/>
</dbReference>
<comment type="similarity">
    <text evidence="5">Belongs to the glycosyl hydrolase.</text>
</comment>
<evidence type="ECO:0000256" key="6">
    <source>
        <dbReference type="PIRSR" id="PIRSR005536-1"/>
    </source>
</evidence>
<dbReference type="Gene3D" id="2.60.40.1180">
    <property type="entry name" value="Golgi alpha-mannosidase II"/>
    <property type="match status" value="1"/>
</dbReference>
<evidence type="ECO:0000256" key="3">
    <source>
        <dbReference type="ARBA" id="ARBA00022801"/>
    </source>
</evidence>
<organism evidence="10 11">
    <name type="scientific">Butyribacter intestini</name>
    <dbReference type="NCBI Taxonomy" id="1703332"/>
    <lineage>
        <taxon>Bacteria</taxon>
        <taxon>Bacillati</taxon>
        <taxon>Bacillota</taxon>
        <taxon>Clostridia</taxon>
        <taxon>Lachnospirales</taxon>
        <taxon>Lachnospiraceae</taxon>
        <taxon>Butyribacter</taxon>
    </lineage>
</organism>
<feature type="binding site" evidence="7">
    <location>
        <position position="200"/>
    </location>
    <ligand>
        <name>substrate</name>
    </ligand>
</feature>
<dbReference type="GO" id="GO:0016052">
    <property type="term" value="P:carbohydrate catabolic process"/>
    <property type="evidence" value="ECO:0007669"/>
    <property type="project" value="InterPro"/>
</dbReference>
<dbReference type="InterPro" id="IPR002252">
    <property type="entry name" value="Glyco_hydro_36"/>
</dbReference>
<dbReference type="InterPro" id="IPR038417">
    <property type="entry name" value="Alpga-gal_N_sf"/>
</dbReference>
<reference evidence="10 11" key="1">
    <citation type="submission" date="2015-10" db="EMBL/GenBank/DDBJ databases">
        <title>Butyribacter intestini gen. nov., sp. nov., a butyric acid-producing bacterium of the family Lachnospiraceae isolated from the human faeces.</title>
        <authorList>
            <person name="Zou Y."/>
            <person name="Xue W."/>
            <person name="Luo G."/>
            <person name="Lv M."/>
        </authorList>
    </citation>
    <scope>NUCLEOTIDE SEQUENCE [LARGE SCALE GENOMIC DNA]</scope>
    <source>
        <strain evidence="10 11">TF01-11</strain>
    </source>
</reference>
<feature type="binding site" evidence="7">
    <location>
        <begin position="367"/>
        <end position="368"/>
    </location>
    <ligand>
        <name>substrate</name>
    </ligand>
</feature>
<dbReference type="FunFam" id="3.20.20.70:FF:000118">
    <property type="entry name" value="Alpha-galactosidase"/>
    <property type="match status" value="1"/>
</dbReference>
<feature type="binding site" evidence="7">
    <location>
        <position position="527"/>
    </location>
    <ligand>
        <name>substrate</name>
    </ligand>
</feature>
<dbReference type="Gene3D" id="2.70.98.60">
    <property type="entry name" value="alpha-galactosidase from lactobacil brevis"/>
    <property type="match status" value="1"/>
</dbReference>
<feature type="domain" description="Glycosyl hydrolase family 36 C-terminal" evidence="8">
    <location>
        <begin position="652"/>
        <end position="725"/>
    </location>
</feature>
<dbReference type="PROSITE" id="PS00512">
    <property type="entry name" value="ALPHA_GALACTOSIDASE"/>
    <property type="match status" value="1"/>
</dbReference>
<evidence type="ECO:0000256" key="4">
    <source>
        <dbReference type="ARBA" id="ARBA00023295"/>
    </source>
</evidence>
<evidence type="ECO:0000313" key="10">
    <source>
        <dbReference type="EMBL" id="KQC84463.1"/>
    </source>
</evidence>
<dbReference type="InterPro" id="IPR013780">
    <property type="entry name" value="Glyco_hydro_b"/>
</dbReference>
<feature type="domain" description="Glycosyl hydrolase family 36 N-terminal" evidence="9">
    <location>
        <begin position="33"/>
        <end position="286"/>
    </location>
</feature>
<feature type="binding site" evidence="7">
    <location>
        <position position="549"/>
    </location>
    <ligand>
        <name>substrate</name>
    </ligand>
</feature>
<keyword evidence="3 5" id="KW-0378">Hydrolase</keyword>